<evidence type="ECO:0000256" key="1">
    <source>
        <dbReference type="SAM" id="Phobius"/>
    </source>
</evidence>
<dbReference type="PATRIC" id="fig|1173027.3.peg.2243"/>
<dbReference type="HOGENOM" id="CLU_2154170_0_0_3"/>
<name>K9WE99_9CYAN</name>
<proteinExistence type="predicted"/>
<feature type="transmembrane region" description="Helical" evidence="1">
    <location>
        <begin position="86"/>
        <end position="104"/>
    </location>
</feature>
<dbReference type="EMBL" id="CP003630">
    <property type="protein sequence ID" value="AFZ17867.1"/>
    <property type="molecule type" value="Genomic_DNA"/>
</dbReference>
<dbReference type="Proteomes" id="UP000010471">
    <property type="component" value="Chromosome"/>
</dbReference>
<keyword evidence="1" id="KW-0812">Transmembrane</keyword>
<dbReference type="STRING" id="1173027.Mic7113_2021"/>
<accession>K9WE99</accession>
<keyword evidence="3" id="KW-1185">Reference proteome</keyword>
<keyword evidence="1" id="KW-1133">Transmembrane helix</keyword>
<dbReference type="eggNOG" id="COG0494">
    <property type="taxonomic scope" value="Bacteria"/>
</dbReference>
<keyword evidence="1" id="KW-0472">Membrane</keyword>
<feature type="transmembrane region" description="Helical" evidence="1">
    <location>
        <begin position="63"/>
        <end position="80"/>
    </location>
</feature>
<organism evidence="2 3">
    <name type="scientific">Allocoleopsis franciscana PCC 7113</name>
    <dbReference type="NCBI Taxonomy" id="1173027"/>
    <lineage>
        <taxon>Bacteria</taxon>
        <taxon>Bacillati</taxon>
        <taxon>Cyanobacteriota</taxon>
        <taxon>Cyanophyceae</taxon>
        <taxon>Coleofasciculales</taxon>
        <taxon>Coleofasciculaceae</taxon>
        <taxon>Allocoleopsis</taxon>
        <taxon>Allocoleopsis franciscana</taxon>
    </lineage>
</organism>
<dbReference type="KEGG" id="mic:Mic7113_2021"/>
<evidence type="ECO:0000313" key="2">
    <source>
        <dbReference type="EMBL" id="AFZ17867.1"/>
    </source>
</evidence>
<dbReference type="AlphaFoldDB" id="K9WE99"/>
<gene>
    <name evidence="2" type="ORF">Mic7113_2021</name>
</gene>
<protein>
    <submittedName>
        <fullName evidence="2">Uncharacterized protein</fullName>
    </submittedName>
</protein>
<sequence>MMIKHFSEDWINEWCQLNGWTDLYIERCHYWAFPPGAVMPEPIPTEALKGIKAEKGLCGEERLWSMAAVVVSLMAALLSYCLKSPMPIVVAFAFGAITVGLLEVELT</sequence>
<reference evidence="2 3" key="1">
    <citation type="submission" date="2012-06" db="EMBL/GenBank/DDBJ databases">
        <title>Finished chromosome of genome of Microcoleus sp. PCC 7113.</title>
        <authorList>
            <consortium name="US DOE Joint Genome Institute"/>
            <person name="Gugger M."/>
            <person name="Coursin T."/>
            <person name="Rippka R."/>
            <person name="Tandeau De Marsac N."/>
            <person name="Huntemann M."/>
            <person name="Wei C.-L."/>
            <person name="Han J."/>
            <person name="Detter J.C."/>
            <person name="Han C."/>
            <person name="Tapia R."/>
            <person name="Chen A."/>
            <person name="Kyrpides N."/>
            <person name="Mavromatis K."/>
            <person name="Markowitz V."/>
            <person name="Szeto E."/>
            <person name="Ivanova N."/>
            <person name="Pagani I."/>
            <person name="Pati A."/>
            <person name="Goodwin L."/>
            <person name="Nordberg H.P."/>
            <person name="Cantor M.N."/>
            <person name="Hua S.X."/>
            <person name="Woyke T."/>
            <person name="Kerfeld C.A."/>
        </authorList>
    </citation>
    <scope>NUCLEOTIDE SEQUENCE [LARGE SCALE GENOMIC DNA]</scope>
    <source>
        <strain evidence="2 3">PCC 7113</strain>
    </source>
</reference>
<evidence type="ECO:0000313" key="3">
    <source>
        <dbReference type="Proteomes" id="UP000010471"/>
    </source>
</evidence>